<dbReference type="AlphaFoldDB" id="A0AAD5WJ57"/>
<dbReference type="EMBL" id="JAHQIW010007152">
    <property type="protein sequence ID" value="KAJ1372499.1"/>
    <property type="molecule type" value="Genomic_DNA"/>
</dbReference>
<keyword evidence="8" id="KW-1185">Reference proteome</keyword>
<evidence type="ECO:0000256" key="1">
    <source>
        <dbReference type="ARBA" id="ARBA00004138"/>
    </source>
</evidence>
<name>A0AAD5WJ57_PARTN</name>
<comment type="subcellular location">
    <subcellularLocation>
        <location evidence="1">Cell projection</location>
        <location evidence="1">Cilium</location>
    </subcellularLocation>
    <subcellularLocation>
        <location evidence="2">Cytoplasm</location>
    </subcellularLocation>
</comment>
<dbReference type="GO" id="GO:0005737">
    <property type="term" value="C:cytoplasm"/>
    <property type="evidence" value="ECO:0007669"/>
    <property type="project" value="UniProtKB-SubCell"/>
</dbReference>
<keyword evidence="3" id="KW-0963">Cytoplasm</keyword>
<evidence type="ECO:0000313" key="8">
    <source>
        <dbReference type="Proteomes" id="UP001196413"/>
    </source>
</evidence>
<organism evidence="7 8">
    <name type="scientific">Parelaphostrongylus tenuis</name>
    <name type="common">Meningeal worm</name>
    <dbReference type="NCBI Taxonomy" id="148309"/>
    <lineage>
        <taxon>Eukaryota</taxon>
        <taxon>Metazoa</taxon>
        <taxon>Ecdysozoa</taxon>
        <taxon>Nematoda</taxon>
        <taxon>Chromadorea</taxon>
        <taxon>Rhabditida</taxon>
        <taxon>Rhabditina</taxon>
        <taxon>Rhabditomorpha</taxon>
        <taxon>Strongyloidea</taxon>
        <taxon>Metastrongylidae</taxon>
        <taxon>Parelaphostrongylus</taxon>
    </lineage>
</organism>
<dbReference type="Proteomes" id="UP001196413">
    <property type="component" value="Unassembled WGS sequence"/>
</dbReference>
<sequence length="138" mass="15505">MFKQLGTSMPVPLKSMSARVGYRDSTRQCEKLHSTTLLKPSVTSLDAGDEEQQGNITMYEKIHKEFSELVDTLIECFCADSNIPMDSLRQELKSPEVDKLNNSTKDLSSIPYLPPVNTPCSNRVQDLLVRVIRGNDLD</sequence>
<accession>A0AAD5WJ57</accession>
<evidence type="ECO:0000256" key="3">
    <source>
        <dbReference type="ARBA" id="ARBA00022490"/>
    </source>
</evidence>
<evidence type="ECO:0000256" key="4">
    <source>
        <dbReference type="ARBA" id="ARBA00023069"/>
    </source>
</evidence>
<evidence type="ECO:0000256" key="5">
    <source>
        <dbReference type="ARBA" id="ARBA00023273"/>
    </source>
</evidence>
<evidence type="ECO:0000259" key="6">
    <source>
        <dbReference type="Pfam" id="PF11527"/>
    </source>
</evidence>
<comment type="caution">
    <text evidence="7">The sequence shown here is derived from an EMBL/GenBank/DDBJ whole genome shotgun (WGS) entry which is preliminary data.</text>
</comment>
<proteinExistence type="predicted"/>
<evidence type="ECO:0000256" key="2">
    <source>
        <dbReference type="ARBA" id="ARBA00004496"/>
    </source>
</evidence>
<dbReference type="InterPro" id="IPR023379">
    <property type="entry name" value="BART_dom"/>
</dbReference>
<keyword evidence="4" id="KW-0969">Cilium</keyword>
<gene>
    <name evidence="7" type="ORF">KIN20_034670</name>
</gene>
<dbReference type="Pfam" id="PF11527">
    <property type="entry name" value="ARL2_Bind_BART"/>
    <property type="match status" value="1"/>
</dbReference>
<dbReference type="InterPro" id="IPR042541">
    <property type="entry name" value="BART_sf"/>
</dbReference>
<protein>
    <recommendedName>
        <fullName evidence="6">BART domain-containing protein</fullName>
    </recommendedName>
</protein>
<dbReference type="GO" id="GO:0005929">
    <property type="term" value="C:cilium"/>
    <property type="evidence" value="ECO:0007669"/>
    <property type="project" value="UniProtKB-SubCell"/>
</dbReference>
<keyword evidence="5" id="KW-0966">Cell projection</keyword>
<evidence type="ECO:0000313" key="7">
    <source>
        <dbReference type="EMBL" id="KAJ1372499.1"/>
    </source>
</evidence>
<feature type="domain" description="BART" evidence="6">
    <location>
        <begin position="51"/>
        <end position="94"/>
    </location>
</feature>
<dbReference type="Gene3D" id="1.20.1520.10">
    <property type="entry name" value="ADP-ribosylation factor-like 2-binding protein, domain"/>
    <property type="match status" value="1"/>
</dbReference>
<reference evidence="7" key="1">
    <citation type="submission" date="2021-06" db="EMBL/GenBank/DDBJ databases">
        <title>Parelaphostrongylus tenuis whole genome reference sequence.</title>
        <authorList>
            <person name="Garwood T.J."/>
            <person name="Larsen P.A."/>
            <person name="Fountain-Jones N.M."/>
            <person name="Garbe J.R."/>
            <person name="Macchietto M.G."/>
            <person name="Kania S.A."/>
            <person name="Gerhold R.W."/>
            <person name="Richards J.E."/>
            <person name="Wolf T.M."/>
        </authorList>
    </citation>
    <scope>NUCLEOTIDE SEQUENCE</scope>
    <source>
        <strain evidence="7">MNPRO001-30</strain>
        <tissue evidence="7">Meninges</tissue>
    </source>
</reference>